<organism evidence="1 2">
    <name type="scientific">Shinella granuli</name>
    <dbReference type="NCBI Taxonomy" id="323621"/>
    <lineage>
        <taxon>Bacteria</taxon>
        <taxon>Pseudomonadati</taxon>
        <taxon>Pseudomonadota</taxon>
        <taxon>Alphaproteobacteria</taxon>
        <taxon>Hyphomicrobiales</taxon>
        <taxon>Rhizobiaceae</taxon>
        <taxon>Shinella</taxon>
    </lineage>
</organism>
<proteinExistence type="predicted"/>
<dbReference type="AlphaFoldDB" id="A0A4R2D460"/>
<dbReference type="PROSITE" id="PS51257">
    <property type="entry name" value="PROKAR_LIPOPROTEIN"/>
    <property type="match status" value="1"/>
</dbReference>
<protein>
    <submittedName>
        <fullName evidence="1">Uncharacterized protein</fullName>
    </submittedName>
</protein>
<keyword evidence="2" id="KW-1185">Reference proteome</keyword>
<evidence type="ECO:0000313" key="2">
    <source>
        <dbReference type="Proteomes" id="UP000295351"/>
    </source>
</evidence>
<sequence length="66" mass="7163">MFLDEDKIGRKPKARESRAMFLIAMTALAACVAMVISLMSPPAVALDTIKTSGIEKTTSHIEPTQK</sequence>
<name>A0A4R2D460_SHIGR</name>
<evidence type="ECO:0000313" key="1">
    <source>
        <dbReference type="EMBL" id="TCN48436.1"/>
    </source>
</evidence>
<comment type="caution">
    <text evidence="1">The sequence shown here is derived from an EMBL/GenBank/DDBJ whole genome shotgun (WGS) entry which is preliminary data.</text>
</comment>
<accession>A0A4R2D460</accession>
<reference evidence="1 2" key="1">
    <citation type="submission" date="2019-03" db="EMBL/GenBank/DDBJ databases">
        <title>Genomic Encyclopedia of Type Strains, Phase IV (KMG-IV): sequencing the most valuable type-strain genomes for metagenomic binning, comparative biology and taxonomic classification.</title>
        <authorList>
            <person name="Goeker M."/>
        </authorList>
    </citation>
    <scope>NUCLEOTIDE SEQUENCE [LARGE SCALE GENOMIC DNA]</scope>
    <source>
        <strain evidence="1 2">DSM 18401</strain>
    </source>
</reference>
<dbReference type="RefSeq" id="WP_133032737.1">
    <property type="nucleotide sequence ID" value="NZ_BAABEI010000012.1"/>
</dbReference>
<dbReference type="EMBL" id="SLVX01000001">
    <property type="protein sequence ID" value="TCN48436.1"/>
    <property type="molecule type" value="Genomic_DNA"/>
</dbReference>
<gene>
    <name evidence="1" type="ORF">EV665_101168</name>
</gene>
<dbReference type="Proteomes" id="UP000295351">
    <property type="component" value="Unassembled WGS sequence"/>
</dbReference>